<organism evidence="11">
    <name type="scientific">candidate division WOR-3 bacterium</name>
    <dbReference type="NCBI Taxonomy" id="2052148"/>
    <lineage>
        <taxon>Bacteria</taxon>
        <taxon>Bacteria division WOR-3</taxon>
    </lineage>
</organism>
<keyword evidence="7" id="KW-0560">Oxidoreductase</keyword>
<gene>
    <name evidence="11" type="ORF">ENV67_08445</name>
</gene>
<evidence type="ECO:0000256" key="2">
    <source>
        <dbReference type="ARBA" id="ARBA00004725"/>
    </source>
</evidence>
<dbReference type="InterPro" id="IPR017896">
    <property type="entry name" value="4Fe4S_Fe-S-bd"/>
</dbReference>
<keyword evidence="4" id="KW-0285">Flavoprotein</keyword>
<dbReference type="SUPFAM" id="SSF51395">
    <property type="entry name" value="FMN-linked oxidoreductases"/>
    <property type="match status" value="1"/>
</dbReference>
<dbReference type="InterPro" id="IPR013785">
    <property type="entry name" value="Aldolase_TIM"/>
</dbReference>
<dbReference type="SUPFAM" id="SSF54862">
    <property type="entry name" value="4Fe-4S ferredoxins"/>
    <property type="match status" value="1"/>
</dbReference>
<evidence type="ECO:0000256" key="9">
    <source>
        <dbReference type="ARBA" id="ARBA00032722"/>
    </source>
</evidence>
<feature type="domain" description="4Fe-4S ferredoxin-type" evidence="10">
    <location>
        <begin position="307"/>
        <end position="334"/>
    </location>
</feature>
<evidence type="ECO:0000313" key="11">
    <source>
        <dbReference type="EMBL" id="HGW92547.1"/>
    </source>
</evidence>
<dbReference type="Gene3D" id="2.30.26.10">
    <property type="entry name" value="Dihydroorotate Dehydrogenase A, chain A, domain 2"/>
    <property type="match status" value="1"/>
</dbReference>
<keyword evidence="5" id="KW-0288">FMN</keyword>
<dbReference type="GO" id="GO:0005737">
    <property type="term" value="C:cytoplasm"/>
    <property type="evidence" value="ECO:0007669"/>
    <property type="project" value="InterPro"/>
</dbReference>
<dbReference type="InterPro" id="IPR001295">
    <property type="entry name" value="Dihydroorotate_DH_CS"/>
</dbReference>
<evidence type="ECO:0000256" key="6">
    <source>
        <dbReference type="ARBA" id="ARBA00022975"/>
    </source>
</evidence>
<dbReference type="Gene3D" id="3.30.70.20">
    <property type="match status" value="1"/>
</dbReference>
<keyword evidence="6" id="KW-0665">Pyrimidine biosynthesis</keyword>
<feature type="domain" description="4Fe-4S ferredoxin-type" evidence="10">
    <location>
        <begin position="335"/>
        <end position="364"/>
    </location>
</feature>
<dbReference type="Gene3D" id="3.20.20.70">
    <property type="entry name" value="Aldolase class I"/>
    <property type="match status" value="1"/>
</dbReference>
<dbReference type="Pfam" id="PF00037">
    <property type="entry name" value="Fer4"/>
    <property type="match status" value="1"/>
</dbReference>
<dbReference type="GO" id="GO:0044205">
    <property type="term" value="P:'de novo' UMP biosynthetic process"/>
    <property type="evidence" value="ECO:0007669"/>
    <property type="project" value="UniProtKB-UniPathway"/>
</dbReference>
<evidence type="ECO:0000256" key="4">
    <source>
        <dbReference type="ARBA" id="ARBA00022630"/>
    </source>
</evidence>
<evidence type="ECO:0000256" key="1">
    <source>
        <dbReference type="ARBA" id="ARBA00001917"/>
    </source>
</evidence>
<comment type="cofactor">
    <cofactor evidence="1">
        <name>FMN</name>
        <dbReference type="ChEBI" id="CHEBI:58210"/>
    </cofactor>
</comment>
<evidence type="ECO:0000259" key="10">
    <source>
        <dbReference type="PROSITE" id="PS51379"/>
    </source>
</evidence>
<dbReference type="PROSITE" id="PS00912">
    <property type="entry name" value="DHODEHASE_2"/>
    <property type="match status" value="1"/>
</dbReference>
<dbReference type="PROSITE" id="PS51379">
    <property type="entry name" value="4FE4S_FER_2"/>
    <property type="match status" value="2"/>
</dbReference>
<evidence type="ECO:0000256" key="5">
    <source>
        <dbReference type="ARBA" id="ARBA00022643"/>
    </source>
</evidence>
<reference evidence="11" key="1">
    <citation type="journal article" date="2020" name="mSystems">
        <title>Genome- and Community-Level Interaction Insights into Carbon Utilization and Element Cycling Functions of Hydrothermarchaeota in Hydrothermal Sediment.</title>
        <authorList>
            <person name="Zhou Z."/>
            <person name="Liu Y."/>
            <person name="Xu W."/>
            <person name="Pan J."/>
            <person name="Luo Z.H."/>
            <person name="Li M."/>
        </authorList>
    </citation>
    <scope>NUCLEOTIDE SEQUENCE [LARGE SCALE GENOMIC DNA]</scope>
    <source>
        <strain evidence="11">SpSt-780</strain>
    </source>
</reference>
<dbReference type="Pfam" id="PF01180">
    <property type="entry name" value="DHO_dh"/>
    <property type="match status" value="1"/>
</dbReference>
<accession>A0A7C4YIB6</accession>
<evidence type="ECO:0000256" key="3">
    <source>
        <dbReference type="ARBA" id="ARBA00010804"/>
    </source>
</evidence>
<dbReference type="PANTHER" id="PTHR48109:SF1">
    <property type="entry name" value="DIHYDROOROTATE DEHYDROGENASE (FUMARATE)"/>
    <property type="match status" value="1"/>
</dbReference>
<dbReference type="GO" id="GO:0004152">
    <property type="term" value="F:dihydroorotate dehydrogenase activity"/>
    <property type="evidence" value="ECO:0007669"/>
    <property type="project" value="UniProtKB-ARBA"/>
</dbReference>
<dbReference type="AlphaFoldDB" id="A0A7C4YIB6"/>
<protein>
    <recommendedName>
        <fullName evidence="9">Dihydrothymine dehydrogenase</fullName>
    </recommendedName>
    <alternativeName>
        <fullName evidence="8">Dihydrouracil dehydrogenase</fullName>
    </alternativeName>
</protein>
<dbReference type="UniPathway" id="UPA00070"/>
<dbReference type="PANTHER" id="PTHR48109">
    <property type="entry name" value="DIHYDROOROTATE DEHYDROGENASE (QUINONE), MITOCHONDRIAL-RELATED"/>
    <property type="match status" value="1"/>
</dbReference>
<comment type="pathway">
    <text evidence="2">Pyrimidine metabolism; UMP biosynthesis via de novo pathway.</text>
</comment>
<proteinExistence type="inferred from homology"/>
<evidence type="ECO:0000256" key="8">
    <source>
        <dbReference type="ARBA" id="ARBA00030119"/>
    </source>
</evidence>
<dbReference type="InterPro" id="IPR050074">
    <property type="entry name" value="DHO_dehydrogenase"/>
</dbReference>
<dbReference type="EMBL" id="DTHG01000102">
    <property type="protein sequence ID" value="HGW92547.1"/>
    <property type="molecule type" value="Genomic_DNA"/>
</dbReference>
<name>A0A7C4YIB6_UNCW3</name>
<sequence>MPEITSYINDIKIRNPLMTAAGPNVLNAELMIDAYKKGAGCIVTKTFSLKPAEDRRPTIKKTVSKGLLNAETWSEFTIEKNIEEILKVKRENIPIIVSIGYKPEELIKLGRIVEKEIEPLGIEFSTHYIKGGFEELLECAKSLRNSVSLPIFFKVSPSITELEFLGKEVSKYVDGFVAINSFGPALDFDPENPENILGSENGYGWLSGTPILPIALRIVDTLTNIQNKPVIGVGGISSGIDVVKFIMVGASAVQVCSEAIRKGHSIYGKMIDEIIEFMERKGFESIVELKGYFKKVLKERKIFSNKARAFVIEERCDGCKACIYHCFRNAIILNEKAFILKERCIGCGYCIDFCRKNAIVLKEE</sequence>
<dbReference type="InterPro" id="IPR023359">
    <property type="entry name" value="Dihydro_DH_chainA_dom2"/>
</dbReference>
<comment type="similarity">
    <text evidence="3">Belongs to the dihydropyrimidine dehydrogenase family.</text>
</comment>
<comment type="caution">
    <text evidence="11">The sequence shown here is derived from an EMBL/GenBank/DDBJ whole genome shotgun (WGS) entry which is preliminary data.</text>
</comment>
<evidence type="ECO:0000256" key="7">
    <source>
        <dbReference type="ARBA" id="ARBA00023002"/>
    </source>
</evidence>
<dbReference type="InterPro" id="IPR005720">
    <property type="entry name" value="Dihydroorotate_DH_cat"/>
</dbReference>
<dbReference type="GO" id="GO:0006207">
    <property type="term" value="P:'de novo' pyrimidine nucleobase biosynthetic process"/>
    <property type="evidence" value="ECO:0007669"/>
    <property type="project" value="InterPro"/>
</dbReference>